<accession>A0A0C2YI64</accession>
<reference evidence="4" key="2">
    <citation type="submission" date="2015-01" db="EMBL/GenBank/DDBJ databases">
        <title>Evolutionary Origins and Diversification of the Mycorrhizal Mutualists.</title>
        <authorList>
            <consortium name="DOE Joint Genome Institute"/>
            <consortium name="Mycorrhizal Genomics Consortium"/>
            <person name="Kohler A."/>
            <person name="Kuo A."/>
            <person name="Nagy L.G."/>
            <person name="Floudas D."/>
            <person name="Copeland A."/>
            <person name="Barry K.W."/>
            <person name="Cichocki N."/>
            <person name="Veneault-Fourrey C."/>
            <person name="LaButti K."/>
            <person name="Lindquist E.A."/>
            <person name="Lipzen A."/>
            <person name="Lundell T."/>
            <person name="Morin E."/>
            <person name="Murat C."/>
            <person name="Riley R."/>
            <person name="Ohm R."/>
            <person name="Sun H."/>
            <person name="Tunlid A."/>
            <person name="Henrissat B."/>
            <person name="Grigoriev I.V."/>
            <person name="Hibbett D.S."/>
            <person name="Martin F."/>
        </authorList>
    </citation>
    <scope>NUCLEOTIDE SEQUENCE [LARGE SCALE GENOMIC DNA]</scope>
    <source>
        <strain evidence="4">h7</strain>
    </source>
</reference>
<dbReference type="GO" id="GO:0005634">
    <property type="term" value="C:nucleus"/>
    <property type="evidence" value="ECO:0007669"/>
    <property type="project" value="TreeGrafter"/>
</dbReference>
<dbReference type="HOGENOM" id="CLU_2236904_0_0_1"/>
<dbReference type="PANTHER" id="PTHR28626:SF3">
    <property type="entry name" value="SRR1-LIKE PROTEIN"/>
    <property type="match status" value="1"/>
</dbReference>
<dbReference type="InterPro" id="IPR040044">
    <property type="entry name" value="SRR1L"/>
</dbReference>
<feature type="domain" description="SRR1-like" evidence="2">
    <location>
        <begin position="1"/>
        <end position="80"/>
    </location>
</feature>
<evidence type="ECO:0000313" key="3">
    <source>
        <dbReference type="EMBL" id="KIM49463.1"/>
    </source>
</evidence>
<reference evidence="3 4" key="1">
    <citation type="submission" date="2014-04" db="EMBL/GenBank/DDBJ databases">
        <authorList>
            <consortium name="DOE Joint Genome Institute"/>
            <person name="Kuo A."/>
            <person name="Gay G."/>
            <person name="Dore J."/>
            <person name="Kohler A."/>
            <person name="Nagy L.G."/>
            <person name="Floudas D."/>
            <person name="Copeland A."/>
            <person name="Barry K.W."/>
            <person name="Cichocki N."/>
            <person name="Veneault-Fourrey C."/>
            <person name="LaButti K."/>
            <person name="Lindquist E.A."/>
            <person name="Lipzen A."/>
            <person name="Lundell T."/>
            <person name="Morin E."/>
            <person name="Murat C."/>
            <person name="Sun H."/>
            <person name="Tunlid A."/>
            <person name="Henrissat B."/>
            <person name="Grigoriev I.V."/>
            <person name="Hibbett D.S."/>
            <person name="Martin F."/>
            <person name="Nordberg H.P."/>
            <person name="Cantor M.N."/>
            <person name="Hua S.X."/>
        </authorList>
    </citation>
    <scope>NUCLEOTIDE SEQUENCE [LARGE SCALE GENOMIC DNA]</scope>
    <source>
        <strain evidence="4">h7</strain>
    </source>
</reference>
<organism evidence="3 4">
    <name type="scientific">Hebeloma cylindrosporum</name>
    <dbReference type="NCBI Taxonomy" id="76867"/>
    <lineage>
        <taxon>Eukaryota</taxon>
        <taxon>Fungi</taxon>
        <taxon>Dikarya</taxon>
        <taxon>Basidiomycota</taxon>
        <taxon>Agaricomycotina</taxon>
        <taxon>Agaricomycetes</taxon>
        <taxon>Agaricomycetidae</taxon>
        <taxon>Agaricales</taxon>
        <taxon>Agaricineae</taxon>
        <taxon>Hymenogastraceae</taxon>
        <taxon>Hebeloma</taxon>
    </lineage>
</organism>
<evidence type="ECO:0000259" key="2">
    <source>
        <dbReference type="Pfam" id="PF07985"/>
    </source>
</evidence>
<dbReference type="Pfam" id="PF07985">
    <property type="entry name" value="SRR1"/>
    <property type="match status" value="1"/>
</dbReference>
<dbReference type="OrthoDB" id="551431at2759"/>
<sequence length="105" mass="12339">MPHCDLELYEAVLQGIWTQEGISNFFLLGNHLQEYIDNRPISTLESKVPCLLRAVPFLESQSLPIPSPWPTAFNNTSVQYWRRQSQSHWPDNIFEELPWRKRGDI</sequence>
<evidence type="ECO:0000256" key="1">
    <source>
        <dbReference type="ARBA" id="ARBA00009856"/>
    </source>
</evidence>
<dbReference type="InterPro" id="IPR012942">
    <property type="entry name" value="SRR1-like"/>
</dbReference>
<comment type="similarity">
    <text evidence="1">Belongs to the SRR1 family.</text>
</comment>
<gene>
    <name evidence="3" type="ORF">M413DRAFT_438648</name>
</gene>
<evidence type="ECO:0000313" key="4">
    <source>
        <dbReference type="Proteomes" id="UP000053424"/>
    </source>
</evidence>
<dbReference type="AlphaFoldDB" id="A0A0C2YI64"/>
<name>A0A0C2YI64_HEBCY</name>
<dbReference type="Proteomes" id="UP000053424">
    <property type="component" value="Unassembled WGS sequence"/>
</dbReference>
<dbReference type="GO" id="GO:0005737">
    <property type="term" value="C:cytoplasm"/>
    <property type="evidence" value="ECO:0007669"/>
    <property type="project" value="TreeGrafter"/>
</dbReference>
<dbReference type="PANTHER" id="PTHR28626">
    <property type="entry name" value="SRR1-LIKE PROTEIN"/>
    <property type="match status" value="1"/>
</dbReference>
<dbReference type="EMBL" id="KN831768">
    <property type="protein sequence ID" value="KIM49463.1"/>
    <property type="molecule type" value="Genomic_DNA"/>
</dbReference>
<protein>
    <recommendedName>
        <fullName evidence="2">SRR1-like domain-containing protein</fullName>
    </recommendedName>
</protein>
<keyword evidence="4" id="KW-1185">Reference proteome</keyword>
<proteinExistence type="inferred from homology"/>